<feature type="non-terminal residue" evidence="3">
    <location>
        <position position="1"/>
    </location>
</feature>
<evidence type="ECO:0000256" key="1">
    <source>
        <dbReference type="SAM" id="MobiDB-lite"/>
    </source>
</evidence>
<feature type="compositionally biased region" description="Basic and acidic residues" evidence="1">
    <location>
        <begin position="452"/>
        <end position="462"/>
    </location>
</feature>
<feature type="domain" description="DUF5641" evidence="2">
    <location>
        <begin position="377"/>
        <end position="447"/>
    </location>
</feature>
<dbReference type="Pfam" id="PF05380">
    <property type="entry name" value="Peptidase_A17"/>
    <property type="match status" value="1"/>
</dbReference>
<feature type="compositionally biased region" description="Low complexity" evidence="1">
    <location>
        <begin position="442"/>
        <end position="451"/>
    </location>
</feature>
<dbReference type="Pfam" id="PF18701">
    <property type="entry name" value="DUF5641"/>
    <property type="match status" value="1"/>
</dbReference>
<proteinExistence type="predicted"/>
<comment type="caution">
    <text evidence="3">The sequence shown here is derived from an EMBL/GenBank/DDBJ whole genome shotgun (WGS) entry which is preliminary data.</text>
</comment>
<gene>
    <name evidence="3" type="ORF">P5673_026546</name>
</gene>
<dbReference type="InterPro" id="IPR040676">
    <property type="entry name" value="DUF5641"/>
</dbReference>
<dbReference type="PANTHER" id="PTHR47331">
    <property type="entry name" value="PHD-TYPE DOMAIN-CONTAINING PROTEIN"/>
    <property type="match status" value="1"/>
</dbReference>
<name>A0AAD9Q0U3_ACRCE</name>
<organism evidence="3 4">
    <name type="scientific">Acropora cervicornis</name>
    <name type="common">Staghorn coral</name>
    <dbReference type="NCBI Taxonomy" id="6130"/>
    <lineage>
        <taxon>Eukaryota</taxon>
        <taxon>Metazoa</taxon>
        <taxon>Cnidaria</taxon>
        <taxon>Anthozoa</taxon>
        <taxon>Hexacorallia</taxon>
        <taxon>Scleractinia</taxon>
        <taxon>Astrocoeniina</taxon>
        <taxon>Acroporidae</taxon>
        <taxon>Acropora</taxon>
    </lineage>
</organism>
<reference evidence="3" key="1">
    <citation type="journal article" date="2023" name="G3 (Bethesda)">
        <title>Whole genome assembly and annotation of the endangered Caribbean coral Acropora cervicornis.</title>
        <authorList>
            <person name="Selwyn J.D."/>
            <person name="Vollmer S.V."/>
        </authorList>
    </citation>
    <scope>NUCLEOTIDE SEQUENCE</scope>
    <source>
        <strain evidence="3">K2</strain>
    </source>
</reference>
<dbReference type="InterPro" id="IPR008042">
    <property type="entry name" value="Retrotrans_Pao"/>
</dbReference>
<evidence type="ECO:0000259" key="2">
    <source>
        <dbReference type="Pfam" id="PF18701"/>
    </source>
</evidence>
<protein>
    <recommendedName>
        <fullName evidence="2">DUF5641 domain-containing protein</fullName>
    </recommendedName>
</protein>
<dbReference type="AlphaFoldDB" id="A0AAD9Q0U3"/>
<keyword evidence="4" id="KW-1185">Reference proteome</keyword>
<dbReference type="EMBL" id="JARQWQ010000087">
    <property type="protein sequence ID" value="KAK2552459.1"/>
    <property type="molecule type" value="Genomic_DNA"/>
</dbReference>
<feature type="region of interest" description="Disordered" evidence="1">
    <location>
        <begin position="442"/>
        <end position="480"/>
    </location>
</feature>
<dbReference type="Proteomes" id="UP001249851">
    <property type="component" value="Unassembled WGS sequence"/>
</dbReference>
<evidence type="ECO:0000313" key="4">
    <source>
        <dbReference type="Proteomes" id="UP001249851"/>
    </source>
</evidence>
<reference evidence="3" key="2">
    <citation type="journal article" date="2023" name="Science">
        <title>Genomic signatures of disease resistance in endangered staghorn corals.</title>
        <authorList>
            <person name="Vollmer S.V."/>
            <person name="Selwyn J.D."/>
            <person name="Despard B.A."/>
            <person name="Roesel C.L."/>
        </authorList>
    </citation>
    <scope>NUCLEOTIDE SEQUENCE</scope>
    <source>
        <strain evidence="3">K2</strain>
    </source>
</reference>
<accession>A0AAD9Q0U3</accession>
<sequence length="480" mass="55774">PFLLNATLRHHISQYSLDAEFVENLLNSFYVDDLVSGQRNLEKCSLLYEKSKKCLSEGGFNLRKWISNSPQLLELIREDRTRTKENCHEPQPVVKDTETYARVTMGHLEELDTKNEHKVLGLNWNCVSDEFIFRFEAILKLAESLEPTRRSLLKVTSSFFDPLGMLSPVLVQMKLLFQLLCQENVAWDAPLPEPIRRQWKAWLQDLRETAIYWIKGSKEWKQFVQSRVTEILTLTEESMWNHCPGTENPADIGSRGESAFKLKGSQLWWKGPPWLSEPVSSWSKSKVCHQPPTEECLMEQKKGAAKEIISETVLLTACEPDLESCIPITNFSCCDKLCRVTASVQRFVRKVKIKAKLLKEGTVCHGEVTEDEIAHAELQWLRKHFWKRWSREYVTELRNLHRHKSRPERSISISVEDVVTLFEDNLPRSQWRFGRVEQLIPSSDDNVSSSSEGHHQDWKTWDSEETYPEAVSLGSTRWRD</sequence>
<evidence type="ECO:0000313" key="3">
    <source>
        <dbReference type="EMBL" id="KAK2552459.1"/>
    </source>
</evidence>